<dbReference type="Gene3D" id="3.40.960.10">
    <property type="entry name" value="VSR Endonuclease"/>
    <property type="match status" value="1"/>
</dbReference>
<sequence>MEMPRGYQKTHEDFLKEVKEKRGNEYTVLGVYKTSSELIRMRHDACDYEWDVQPRVFLKSKRCPNCYGKIKKTTKSFKEEIKKLVGDEYEVLGEYKNSKTPLTVKHNMCGREYDIRPNDFISLGARCSFCAGNIRKSHEDYVREIDSIYGSEYSVIGQYKSNSNKIKIRHNKCEYEWSPRADGFLQRKATCPECTKQRRRLNKLKTHQEFKREIADIYDDEYTLLSEYQGSRLKITVRHKKCNHIFDLNPDSLLVGSVCIKCNSSKGEQLIMNYLESKNIEYEKEYTFDDCIYKGKLRFDFAVFKENKIVTLIEFDGIQHIKPVEHFGGEESFRKRQIKDRIKDEYCISNELLLIRISYKEFNKNPKNIERILNEKLLPLMQ</sequence>
<dbReference type="EMBL" id="NTUS01000026">
    <property type="protein sequence ID" value="PFB08152.1"/>
    <property type="molecule type" value="Genomic_DNA"/>
</dbReference>
<organism evidence="1 2">
    <name type="scientific">Bacillus thuringiensis</name>
    <dbReference type="NCBI Taxonomy" id="1428"/>
    <lineage>
        <taxon>Bacteria</taxon>
        <taxon>Bacillati</taxon>
        <taxon>Bacillota</taxon>
        <taxon>Bacilli</taxon>
        <taxon>Bacillales</taxon>
        <taxon>Bacillaceae</taxon>
        <taxon>Bacillus</taxon>
        <taxon>Bacillus cereus group</taxon>
    </lineage>
</organism>
<evidence type="ECO:0008006" key="3">
    <source>
        <dbReference type="Google" id="ProtNLM"/>
    </source>
</evidence>
<evidence type="ECO:0000313" key="1">
    <source>
        <dbReference type="EMBL" id="PFB08152.1"/>
    </source>
</evidence>
<gene>
    <name evidence="1" type="ORF">CN398_10585</name>
</gene>
<reference evidence="1 2" key="1">
    <citation type="submission" date="2017-09" db="EMBL/GenBank/DDBJ databases">
        <title>Large-scale bioinformatics analysis of Bacillus genomes uncovers conserved roles of natural products in bacterial physiology.</title>
        <authorList>
            <consortium name="Agbiome Team Llc"/>
            <person name="Bleich R.M."/>
            <person name="Kirk G.J."/>
            <person name="Santa Maria K.C."/>
            <person name="Allen S.E."/>
            <person name="Farag S."/>
            <person name="Shank E.A."/>
            <person name="Bowers A."/>
        </authorList>
    </citation>
    <scope>NUCLEOTIDE SEQUENCE [LARGE SCALE GENOMIC DNA]</scope>
    <source>
        <strain evidence="1 2">AFS015413</strain>
    </source>
</reference>
<protein>
    <recommendedName>
        <fullName evidence="3">DUF2726 domain-containing protein</fullName>
    </recommendedName>
</protein>
<accession>A0A9X6Z542</accession>
<dbReference type="AlphaFoldDB" id="A0A9X6Z542"/>
<name>A0A9X6Z542_BACTU</name>
<comment type="caution">
    <text evidence="1">The sequence shown here is derived from an EMBL/GenBank/DDBJ whole genome shotgun (WGS) entry which is preliminary data.</text>
</comment>
<evidence type="ECO:0000313" key="2">
    <source>
        <dbReference type="Proteomes" id="UP000220397"/>
    </source>
</evidence>
<proteinExistence type="predicted"/>
<dbReference type="Proteomes" id="UP000220397">
    <property type="component" value="Unassembled WGS sequence"/>
</dbReference>